<dbReference type="Proteomes" id="UP001597475">
    <property type="component" value="Unassembled WGS sequence"/>
</dbReference>
<accession>A0ABW5P4I4</accession>
<dbReference type="EMBL" id="JBHUMK010000052">
    <property type="protein sequence ID" value="MFD2610146.1"/>
    <property type="molecule type" value="Genomic_DNA"/>
</dbReference>
<proteinExistence type="predicted"/>
<name>A0ABW5P4I4_9DEIO</name>
<keyword evidence="2" id="KW-1185">Reference proteome</keyword>
<evidence type="ECO:0000313" key="2">
    <source>
        <dbReference type="Proteomes" id="UP001597475"/>
    </source>
</evidence>
<sequence length="185" mass="20088">MPPFREGPLAPENLTHIAPQMRLATTVDQNGARPLTPEEFAGYFLGPGPAGLPPLVEAFLLRARECMAYGAYHYPLVTIGLGQLGLTAEAALRAHADTCGVPTRTPKGHARNMATLIKDLHDAGHLTGHQAHYWQQVAKLRNYLFHPDECPVLPLGGILPHLTLLTEALLELFPEAHFQDLPGGT</sequence>
<organism evidence="1 2">
    <name type="scientific">Deinococcus taklimakanensis</name>
    <dbReference type="NCBI Taxonomy" id="536443"/>
    <lineage>
        <taxon>Bacteria</taxon>
        <taxon>Thermotogati</taxon>
        <taxon>Deinococcota</taxon>
        <taxon>Deinococci</taxon>
        <taxon>Deinococcales</taxon>
        <taxon>Deinococcaceae</taxon>
        <taxon>Deinococcus</taxon>
    </lineage>
</organism>
<dbReference type="RefSeq" id="WP_386846090.1">
    <property type="nucleotide sequence ID" value="NZ_JBHUMK010000052.1"/>
</dbReference>
<reference evidence="2" key="1">
    <citation type="journal article" date="2019" name="Int. J. Syst. Evol. Microbiol.">
        <title>The Global Catalogue of Microorganisms (GCM) 10K type strain sequencing project: providing services to taxonomists for standard genome sequencing and annotation.</title>
        <authorList>
            <consortium name="The Broad Institute Genomics Platform"/>
            <consortium name="The Broad Institute Genome Sequencing Center for Infectious Disease"/>
            <person name="Wu L."/>
            <person name="Ma J."/>
        </authorList>
    </citation>
    <scope>NUCLEOTIDE SEQUENCE [LARGE SCALE GENOMIC DNA]</scope>
    <source>
        <strain evidence="2">KCTC 33842</strain>
    </source>
</reference>
<gene>
    <name evidence="1" type="ORF">ACFSR9_11955</name>
</gene>
<comment type="caution">
    <text evidence="1">The sequence shown here is derived from an EMBL/GenBank/DDBJ whole genome shotgun (WGS) entry which is preliminary data.</text>
</comment>
<evidence type="ECO:0000313" key="1">
    <source>
        <dbReference type="EMBL" id="MFD2610146.1"/>
    </source>
</evidence>
<protein>
    <recommendedName>
        <fullName evidence="3">DUF4145 domain-containing protein</fullName>
    </recommendedName>
</protein>
<evidence type="ECO:0008006" key="3">
    <source>
        <dbReference type="Google" id="ProtNLM"/>
    </source>
</evidence>